<dbReference type="EMBL" id="JANKAS010000003">
    <property type="protein sequence ID" value="MCR1898405.1"/>
    <property type="molecule type" value="Genomic_DNA"/>
</dbReference>
<evidence type="ECO:0000256" key="1">
    <source>
        <dbReference type="SAM" id="Phobius"/>
    </source>
</evidence>
<dbReference type="Pfam" id="PF13791">
    <property type="entry name" value="Sigma_reg_C"/>
    <property type="match status" value="1"/>
</dbReference>
<sequence length="380" mass="44251">MRDDFEEKLKQYMEGTLNPEEKEEVERELDRLEKYQEWIEREVDDSREIPRKNVLEDKKYRKALIKGKWKARFHNALTALAILIVITVISSIVSSFYYLSGTPPRIERYREIVQFSIATTYPNARMEGSGMEVRPFFTTGIKGNLQKRIGDREKKIGDIEGSFLFNALSIEPIKLYSDDDHPLISFDPSEERYVSQWERLEKIPEGTVAEAFVVFDRAYPTEEALKKFLGKNLQLLWLGVDIKRPDGDVFAQPIGFPHHPMWLEEDYRLESKEVEKGFLGSKATTELKSAPNIDDYGDGKLRNENFLRVLKYLQKYPKISQRVAPFTMHNLDEIISYVQKNGVKIYGMVVTGPSKEILKLKEEDWVRGVTVGEVDFWNMD</sequence>
<reference evidence="4" key="1">
    <citation type="submission" date="2022-07" db="EMBL/GenBank/DDBJ databases">
        <title>Enhanced cultured diversity of the mouse gut microbiota enables custom-made synthetic communities.</title>
        <authorList>
            <person name="Afrizal A."/>
        </authorList>
    </citation>
    <scope>NUCLEOTIDE SEQUENCE</scope>
    <source>
        <strain evidence="4">DSM 28593</strain>
    </source>
</reference>
<accession>A0AAE3HDB8</accession>
<dbReference type="Pfam" id="PF13800">
    <property type="entry name" value="Sigma_reg_N"/>
    <property type="match status" value="1"/>
</dbReference>
<gene>
    <name evidence="4" type="ORF">NSA47_05300</name>
</gene>
<feature type="domain" description="Sigma factor regulator N-terminal" evidence="3">
    <location>
        <begin position="62"/>
        <end position="153"/>
    </location>
</feature>
<evidence type="ECO:0000259" key="2">
    <source>
        <dbReference type="Pfam" id="PF13791"/>
    </source>
</evidence>
<evidence type="ECO:0000313" key="5">
    <source>
        <dbReference type="Proteomes" id="UP001205748"/>
    </source>
</evidence>
<feature type="transmembrane region" description="Helical" evidence="1">
    <location>
        <begin position="76"/>
        <end position="99"/>
    </location>
</feature>
<keyword evidence="1" id="KW-1133">Transmembrane helix</keyword>
<dbReference type="AlphaFoldDB" id="A0AAE3HDB8"/>
<dbReference type="InterPro" id="IPR029101">
    <property type="entry name" value="Sigma_reg_N"/>
</dbReference>
<feature type="domain" description="Sigma factor regulator C-terminal" evidence="2">
    <location>
        <begin position="200"/>
        <end position="373"/>
    </location>
</feature>
<keyword evidence="5" id="KW-1185">Reference proteome</keyword>
<evidence type="ECO:0000259" key="3">
    <source>
        <dbReference type="Pfam" id="PF13800"/>
    </source>
</evidence>
<proteinExistence type="predicted"/>
<name>A0AAE3HDB8_9FIRM</name>
<evidence type="ECO:0000313" key="4">
    <source>
        <dbReference type="EMBL" id="MCR1898405.1"/>
    </source>
</evidence>
<keyword evidence="1" id="KW-0472">Membrane</keyword>
<dbReference type="RefSeq" id="WP_257529874.1">
    <property type="nucleotide sequence ID" value="NZ_JANKAS010000003.1"/>
</dbReference>
<keyword evidence="1" id="KW-0812">Transmembrane</keyword>
<dbReference type="InterPro" id="IPR025672">
    <property type="entry name" value="Sigma_reg_C_dom"/>
</dbReference>
<comment type="caution">
    <text evidence="4">The sequence shown here is derived from an EMBL/GenBank/DDBJ whole genome shotgun (WGS) entry which is preliminary data.</text>
</comment>
<protein>
    <submittedName>
        <fullName evidence="4">Anti-sigma factor</fullName>
    </submittedName>
</protein>
<dbReference type="Proteomes" id="UP001205748">
    <property type="component" value="Unassembled WGS sequence"/>
</dbReference>
<organism evidence="4 5">
    <name type="scientific">Irregularibacter muris</name>
    <dbReference type="NCBI Taxonomy" id="1796619"/>
    <lineage>
        <taxon>Bacteria</taxon>
        <taxon>Bacillati</taxon>
        <taxon>Bacillota</taxon>
        <taxon>Clostridia</taxon>
        <taxon>Eubacteriales</taxon>
        <taxon>Eubacteriaceae</taxon>
        <taxon>Irregularibacter</taxon>
    </lineage>
</organism>